<comment type="caution">
    <text evidence="2">The sequence shown here is derived from an EMBL/GenBank/DDBJ whole genome shotgun (WGS) entry which is preliminary data.</text>
</comment>
<accession>A0A1Y1Z8E2</accession>
<proteinExistence type="predicted"/>
<feature type="signal peptide" evidence="1">
    <location>
        <begin position="1"/>
        <end position="17"/>
    </location>
</feature>
<feature type="chain" id="PRO_5013095994" evidence="1">
    <location>
        <begin position="18"/>
        <end position="319"/>
    </location>
</feature>
<dbReference type="OrthoDB" id="3945638at2759"/>
<keyword evidence="3" id="KW-1185">Reference proteome</keyword>
<evidence type="ECO:0000313" key="2">
    <source>
        <dbReference type="EMBL" id="ORY06528.1"/>
    </source>
</evidence>
<sequence>MFLQISLGLSLLGLTLAVPPATTPSPVLPSICGVLSNEPACPAGYTCQPIPRFCTDLDPDDVCGGCVSNTAKSTSTPTSTPCPSGYTRDYRNFCHTIYPTTSSKSSTFTCASGFTPDYRGYSYCRTVYPTTTSGSSTLSCASGYTPDYRGYSWCRLTVWPPPTTTTPTTMVMPTTTINTCISGMTPDYRGLCHSPSPTPVPPSTRTTCSPGWTTDYRGHCRAPPTPASTSSAECVSGSYQDYRGMCRSFTHTFTPVWTTATATAAEKVKRVNVEREENPVVKCDTRRDPVCPDGLRCVAVKWCPPFTPFCAGTCVPGGD</sequence>
<reference evidence="2 3" key="1">
    <citation type="submission" date="2016-07" db="EMBL/GenBank/DDBJ databases">
        <title>Pervasive Adenine N6-methylation of Active Genes in Fungi.</title>
        <authorList>
            <consortium name="DOE Joint Genome Institute"/>
            <person name="Mondo S.J."/>
            <person name="Dannebaum R.O."/>
            <person name="Kuo R.C."/>
            <person name="Labutti K."/>
            <person name="Haridas S."/>
            <person name="Kuo A."/>
            <person name="Salamov A."/>
            <person name="Ahrendt S.R."/>
            <person name="Lipzen A."/>
            <person name="Sullivan W."/>
            <person name="Andreopoulos W.B."/>
            <person name="Clum A."/>
            <person name="Lindquist E."/>
            <person name="Daum C."/>
            <person name="Ramamoorthy G.K."/>
            <person name="Gryganskyi A."/>
            <person name="Culley D."/>
            <person name="Magnuson J.K."/>
            <person name="James T.Y."/>
            <person name="O'Malley M.A."/>
            <person name="Stajich J.E."/>
            <person name="Spatafora J.W."/>
            <person name="Visel A."/>
            <person name="Grigoriev I.V."/>
        </authorList>
    </citation>
    <scope>NUCLEOTIDE SEQUENCE [LARGE SCALE GENOMIC DNA]</scope>
    <source>
        <strain evidence="2 3">CBS 115471</strain>
    </source>
</reference>
<evidence type="ECO:0000256" key="1">
    <source>
        <dbReference type="SAM" id="SignalP"/>
    </source>
</evidence>
<gene>
    <name evidence="2" type="ORF">BCR34DRAFT_590599</name>
</gene>
<dbReference type="Proteomes" id="UP000193144">
    <property type="component" value="Unassembled WGS sequence"/>
</dbReference>
<protein>
    <submittedName>
        <fullName evidence="2">Uncharacterized protein</fullName>
    </submittedName>
</protein>
<name>A0A1Y1Z8E2_9PLEO</name>
<dbReference type="EMBL" id="MCFA01000116">
    <property type="protein sequence ID" value="ORY06528.1"/>
    <property type="molecule type" value="Genomic_DNA"/>
</dbReference>
<evidence type="ECO:0000313" key="3">
    <source>
        <dbReference type="Proteomes" id="UP000193144"/>
    </source>
</evidence>
<dbReference type="AlphaFoldDB" id="A0A1Y1Z8E2"/>
<organism evidence="2 3">
    <name type="scientific">Clohesyomyces aquaticus</name>
    <dbReference type="NCBI Taxonomy" id="1231657"/>
    <lineage>
        <taxon>Eukaryota</taxon>
        <taxon>Fungi</taxon>
        <taxon>Dikarya</taxon>
        <taxon>Ascomycota</taxon>
        <taxon>Pezizomycotina</taxon>
        <taxon>Dothideomycetes</taxon>
        <taxon>Pleosporomycetidae</taxon>
        <taxon>Pleosporales</taxon>
        <taxon>Lindgomycetaceae</taxon>
        <taxon>Clohesyomyces</taxon>
    </lineage>
</organism>
<keyword evidence="1" id="KW-0732">Signal</keyword>